<dbReference type="InterPro" id="IPR001789">
    <property type="entry name" value="Sig_transdc_resp-reg_receiver"/>
</dbReference>
<sequence length="125" mass="14233">MSDSISVLVVDDFSTMRRIIKKHLSGLGLTNIVEAENGLKAWNIIQDQNIDLVVCDWNMPEMTGMELLKKVRTSESLKHIPFIMVTAESKTKITIEHGEEKLTDYIAKPFKAKDLEEKIKSMLQV</sequence>
<dbReference type="InterPro" id="IPR011006">
    <property type="entry name" value="CheY-like_superfamily"/>
</dbReference>
<dbReference type="InterPro" id="IPR050595">
    <property type="entry name" value="Bact_response_regulator"/>
</dbReference>
<feature type="domain" description="Response regulatory" evidence="3">
    <location>
        <begin position="6"/>
        <end position="123"/>
    </location>
</feature>
<organism evidence="4 5">
    <name type="scientific">Desulfonema limicola</name>
    <dbReference type="NCBI Taxonomy" id="45656"/>
    <lineage>
        <taxon>Bacteria</taxon>
        <taxon>Pseudomonadati</taxon>
        <taxon>Thermodesulfobacteriota</taxon>
        <taxon>Desulfobacteria</taxon>
        <taxon>Desulfobacterales</taxon>
        <taxon>Desulfococcaceae</taxon>
        <taxon>Desulfonema</taxon>
    </lineage>
</organism>
<evidence type="ECO:0000313" key="5">
    <source>
        <dbReference type="Proteomes" id="UP000663720"/>
    </source>
</evidence>
<dbReference type="GO" id="GO:0000160">
    <property type="term" value="P:phosphorelay signal transduction system"/>
    <property type="evidence" value="ECO:0007669"/>
    <property type="project" value="InterPro"/>
</dbReference>
<dbReference type="RefSeq" id="WP_207687697.1">
    <property type="nucleotide sequence ID" value="NZ_CP061799.1"/>
</dbReference>
<proteinExistence type="predicted"/>
<dbReference type="Proteomes" id="UP000663720">
    <property type="component" value="Chromosome"/>
</dbReference>
<name>A0A975GHQ8_9BACT</name>
<dbReference type="PANTHER" id="PTHR44591">
    <property type="entry name" value="STRESS RESPONSE REGULATOR PROTEIN 1"/>
    <property type="match status" value="1"/>
</dbReference>
<dbReference type="KEGG" id="dli:dnl_40300"/>
<keyword evidence="1 2" id="KW-0597">Phosphoprotein</keyword>
<dbReference type="EMBL" id="CP061799">
    <property type="protein sequence ID" value="QTA81687.1"/>
    <property type="molecule type" value="Genomic_DNA"/>
</dbReference>
<dbReference type="Pfam" id="PF00072">
    <property type="entry name" value="Response_reg"/>
    <property type="match status" value="1"/>
</dbReference>
<dbReference type="PROSITE" id="PS50110">
    <property type="entry name" value="RESPONSE_REGULATORY"/>
    <property type="match status" value="1"/>
</dbReference>
<dbReference type="Gene3D" id="3.40.50.2300">
    <property type="match status" value="1"/>
</dbReference>
<evidence type="ECO:0000256" key="2">
    <source>
        <dbReference type="PROSITE-ProRule" id="PRU00169"/>
    </source>
</evidence>
<reference evidence="4" key="1">
    <citation type="journal article" date="2021" name="Microb. Physiol.">
        <title>Proteogenomic Insights into the Physiology of Marine, Sulfate-Reducing, Filamentous Desulfonema limicola and Desulfonema magnum.</title>
        <authorList>
            <person name="Schnaars V."/>
            <person name="Wohlbrand L."/>
            <person name="Scheve S."/>
            <person name="Hinrichs C."/>
            <person name="Reinhardt R."/>
            <person name="Rabus R."/>
        </authorList>
    </citation>
    <scope>NUCLEOTIDE SEQUENCE</scope>
    <source>
        <strain evidence="4">5ac10</strain>
    </source>
</reference>
<evidence type="ECO:0000259" key="3">
    <source>
        <dbReference type="PROSITE" id="PS50110"/>
    </source>
</evidence>
<evidence type="ECO:0000256" key="1">
    <source>
        <dbReference type="ARBA" id="ARBA00022553"/>
    </source>
</evidence>
<gene>
    <name evidence="4" type="primary">cheY9</name>
    <name evidence="4" type="ORF">dnl_40300</name>
</gene>
<dbReference type="SUPFAM" id="SSF52172">
    <property type="entry name" value="CheY-like"/>
    <property type="match status" value="1"/>
</dbReference>
<dbReference type="AlphaFoldDB" id="A0A975GHQ8"/>
<feature type="modified residue" description="4-aspartylphosphate" evidence="2">
    <location>
        <position position="56"/>
    </location>
</feature>
<evidence type="ECO:0000313" key="4">
    <source>
        <dbReference type="EMBL" id="QTA81687.1"/>
    </source>
</evidence>
<dbReference type="PANTHER" id="PTHR44591:SF3">
    <property type="entry name" value="RESPONSE REGULATORY DOMAIN-CONTAINING PROTEIN"/>
    <property type="match status" value="1"/>
</dbReference>
<accession>A0A975GHQ8</accession>
<keyword evidence="5" id="KW-1185">Reference proteome</keyword>
<protein>
    <submittedName>
        <fullName evidence="4">Chemotaxis protein</fullName>
    </submittedName>
</protein>
<dbReference type="SMART" id="SM00448">
    <property type="entry name" value="REC"/>
    <property type="match status" value="1"/>
</dbReference>